<gene>
    <name evidence="1" type="ORF">LTS18_004224</name>
</gene>
<reference evidence="1" key="1">
    <citation type="submission" date="2024-09" db="EMBL/GenBank/DDBJ databases">
        <title>Black Yeasts Isolated from many extreme environments.</title>
        <authorList>
            <person name="Coleine C."/>
            <person name="Stajich J.E."/>
            <person name="Selbmann L."/>
        </authorList>
    </citation>
    <scope>NUCLEOTIDE SEQUENCE</scope>
    <source>
        <strain evidence="1">CCFEE 5737</strain>
    </source>
</reference>
<name>A0ACC3DSB5_9PEZI</name>
<comment type="caution">
    <text evidence="1">The sequence shown here is derived from an EMBL/GenBank/DDBJ whole genome shotgun (WGS) entry which is preliminary data.</text>
</comment>
<proteinExistence type="predicted"/>
<dbReference type="Proteomes" id="UP001186974">
    <property type="component" value="Unassembled WGS sequence"/>
</dbReference>
<keyword evidence="2" id="KW-1185">Reference proteome</keyword>
<accession>A0ACC3DSB5</accession>
<sequence>MGQNYDIDVEEAPNAKEYGIGHGPRPSYVDDDGAVPGESFEYGNTMYAKMQRLAGKLKIEQRGIERVPENERTDAKRPLLNVGTMWLSANMVVSSFAIGVLGKSIFYLGFVDAILVVLFFNLIGILPVCYFSTFGPRFGLRQMVLSRFWFGWYGVKLICVFNVLACIGWSSVNSIVGAQLINAVNPDVPGYAGIIIIAFCTFIVTLFGYKVVHAYEFWSWIPTFIIFMIILGVFAHTGVFVNIPMG</sequence>
<protein>
    <submittedName>
        <fullName evidence="1">Uncharacterized protein</fullName>
    </submittedName>
</protein>
<evidence type="ECO:0000313" key="1">
    <source>
        <dbReference type="EMBL" id="KAK3079651.1"/>
    </source>
</evidence>
<evidence type="ECO:0000313" key="2">
    <source>
        <dbReference type="Proteomes" id="UP001186974"/>
    </source>
</evidence>
<feature type="non-terminal residue" evidence="1">
    <location>
        <position position="246"/>
    </location>
</feature>
<organism evidence="1 2">
    <name type="scientific">Coniosporium uncinatum</name>
    <dbReference type="NCBI Taxonomy" id="93489"/>
    <lineage>
        <taxon>Eukaryota</taxon>
        <taxon>Fungi</taxon>
        <taxon>Dikarya</taxon>
        <taxon>Ascomycota</taxon>
        <taxon>Pezizomycotina</taxon>
        <taxon>Dothideomycetes</taxon>
        <taxon>Dothideomycetes incertae sedis</taxon>
        <taxon>Coniosporium</taxon>
    </lineage>
</organism>
<dbReference type="EMBL" id="JAWDJW010000998">
    <property type="protein sequence ID" value="KAK3079651.1"/>
    <property type="molecule type" value="Genomic_DNA"/>
</dbReference>